<dbReference type="InterPro" id="IPR013083">
    <property type="entry name" value="Znf_RING/FYVE/PHD"/>
</dbReference>
<dbReference type="PROSITE" id="PS00094">
    <property type="entry name" value="C5_MTASE_1"/>
    <property type="match status" value="1"/>
</dbReference>
<dbReference type="GO" id="GO:0005634">
    <property type="term" value="C:nucleus"/>
    <property type="evidence" value="ECO:0007669"/>
    <property type="project" value="UniProtKB-SubCell"/>
</dbReference>
<feature type="region of interest" description="Disordered" evidence="13">
    <location>
        <begin position="197"/>
        <end position="219"/>
    </location>
</feature>
<dbReference type="CDD" id="cd11725">
    <property type="entry name" value="ADDz_Dnmt3"/>
    <property type="match status" value="1"/>
</dbReference>
<dbReference type="Gene3D" id="2.30.30.140">
    <property type="match status" value="1"/>
</dbReference>
<evidence type="ECO:0000256" key="8">
    <source>
        <dbReference type="ARBA" id="ARBA00022771"/>
    </source>
</evidence>
<dbReference type="PROSITE" id="PS51533">
    <property type="entry name" value="ADD"/>
    <property type="match status" value="1"/>
</dbReference>
<evidence type="ECO:0000259" key="16">
    <source>
        <dbReference type="PROSITE" id="PS51533"/>
    </source>
</evidence>
<feature type="region of interest" description="Disordered" evidence="13">
    <location>
        <begin position="657"/>
        <end position="1038"/>
    </location>
</feature>
<dbReference type="SUPFAM" id="SSF53335">
    <property type="entry name" value="S-adenosyl-L-methionine-dependent methyltransferases"/>
    <property type="match status" value="1"/>
</dbReference>
<dbReference type="Proteomes" id="UP001286313">
    <property type="component" value="Unassembled WGS sequence"/>
</dbReference>
<dbReference type="Gene3D" id="3.40.50.150">
    <property type="entry name" value="Vaccinia Virus protein VP39"/>
    <property type="match status" value="2"/>
</dbReference>
<comment type="subcellular location">
    <subcellularLocation>
        <location evidence="1">Nucleus</location>
    </subcellularLocation>
</comment>
<keyword evidence="18" id="KW-1185">Reference proteome</keyword>
<dbReference type="EC" id="2.1.1.37" evidence="2"/>
<keyword evidence="3" id="KW-0678">Repressor</keyword>
<dbReference type="InterPro" id="IPR025766">
    <property type="entry name" value="ADD"/>
</dbReference>
<dbReference type="InterPro" id="IPR040552">
    <property type="entry name" value="DNMT3_ADD_GATA1-like"/>
</dbReference>
<dbReference type="AlphaFoldDB" id="A0AAE1ETI9"/>
<proteinExistence type="inferred from homology"/>
<evidence type="ECO:0000313" key="17">
    <source>
        <dbReference type="EMBL" id="KAK3861177.1"/>
    </source>
</evidence>
<feature type="domain" description="PWWP" evidence="15">
    <location>
        <begin position="51"/>
        <end position="99"/>
    </location>
</feature>
<dbReference type="InterPro" id="IPR050390">
    <property type="entry name" value="C5-Methyltransferase"/>
</dbReference>
<evidence type="ECO:0000313" key="18">
    <source>
        <dbReference type="Proteomes" id="UP001286313"/>
    </source>
</evidence>
<dbReference type="InterPro" id="IPR001525">
    <property type="entry name" value="C5_MeTfrase"/>
</dbReference>
<feature type="domain" description="PHD-type" evidence="14">
    <location>
        <begin position="283"/>
        <end position="338"/>
    </location>
</feature>
<keyword evidence="5 12" id="KW-0808">Transferase</keyword>
<evidence type="ECO:0000256" key="5">
    <source>
        <dbReference type="ARBA" id="ARBA00022679"/>
    </source>
</evidence>
<evidence type="ECO:0000256" key="13">
    <source>
        <dbReference type="SAM" id="MobiDB-lite"/>
    </source>
</evidence>
<name>A0AAE1ETI9_PETCI</name>
<dbReference type="GO" id="GO:0008270">
    <property type="term" value="F:zinc ion binding"/>
    <property type="evidence" value="ECO:0007669"/>
    <property type="project" value="UniProtKB-KW"/>
</dbReference>
<feature type="compositionally biased region" description="Low complexity" evidence="13">
    <location>
        <begin position="657"/>
        <end position="1031"/>
    </location>
</feature>
<dbReference type="InterPro" id="IPR001965">
    <property type="entry name" value="Znf_PHD"/>
</dbReference>
<gene>
    <name evidence="17" type="ORF">Pcinc_032823</name>
</gene>
<evidence type="ECO:0000256" key="7">
    <source>
        <dbReference type="ARBA" id="ARBA00022723"/>
    </source>
</evidence>
<evidence type="ECO:0000256" key="6">
    <source>
        <dbReference type="ARBA" id="ARBA00022691"/>
    </source>
</evidence>
<dbReference type="EMBL" id="JAWQEG010004541">
    <property type="protein sequence ID" value="KAK3861177.1"/>
    <property type="molecule type" value="Genomic_DNA"/>
</dbReference>
<dbReference type="Gene3D" id="3.30.40.10">
    <property type="entry name" value="Zinc/RING finger domain, C3HC4 (zinc finger)"/>
    <property type="match status" value="1"/>
</dbReference>
<evidence type="ECO:0000259" key="15">
    <source>
        <dbReference type="PROSITE" id="PS50812"/>
    </source>
</evidence>
<sequence>MVETRQVKEENKTMVIDERDHVNQDQDERPPKRKRLELNLPGRCLVRNSDFGRLVWGKIPGWKEWPGVVVRHSDCGKRPPAPHTAWLFWFQDYRISEVANFSVFQVSLNNVVDFNDKHFPLKLSKPLKKAILESLEEARIQSGLSVMESSDLLEWGRDGLPGAQPFKSNPESCLSAKVMQKLWKIQLTVKKKLVPFPTSSSDASSSQDSNPTDAEERRRWKPKASLLNKVRAGEYDIESLCIACSRVDCLVVAPHPFFFGGLCSDCKVDFEDNLETRGEDNIHMYCTVCGSPGELLLCDARNCDRVFCVGCVELLVTPSAVSVIKKATTWTCFLCTPHHPDTHGLLLPRHSQDEGEFAETEEEVPEFDPASFTGQPLRVLSLFDGIATGLYVLEKLGLMVEAYFASEIDKGAISVAEFNHGSKVTSIGSVEDLTNKQIANMCPIDLLLGGSPCNDLSFVNPKRKGLMDPTGTGVLFFYYYRVLKEIQLCNKGRPLFWLFENVVHMAKTDSDCISLFLNCRPALVDAKHFTPQHRPRHFWGNLPGMRRSMPSDLGNVSLSHCLDKIGDRSAQVEKINCITTRPNSLKLLSGTRYPIIMNEHGDTPWITEIEKIFGFPAHYTDVGNLQVRERQSLLGRAWCVPVIRHLLTPLVKYYTPASTDTTTTTNPASTDTTTNPASTDTTTTNPASTDTTTTNPASTDTTTTNPASTDTTTTNPASTDTTTTNPASTDTTTTNPASTDTTTNPASTDTTTNPASTDTTTNPASTDTTTTNPASTDTTTTNPASTDTTTTNPASTDTTTTNPASTDTTTTTNPASTDTTITNPASTDTTTNPASTDTTTNPASTDTTTNPASTDTTTNPASTDTTTTNPASTDTTTTNPASTDTTTTNPASTDTTTTNPASTDTTTTNPASTDTTTTNPASTDTTTTNPASTDTTTTTNPASTDTTTTNPVSTDTTTTNPVSTDTTTTNPVSTDTTTTTNPVSTDTTTTTNPAFTDTTTTTNPTFTDTTTTTNPTSTDTTTNPAFTDTTNCVDDPHK</sequence>
<dbReference type="CDD" id="cd05835">
    <property type="entry name" value="PWWP_DNMT3"/>
    <property type="match status" value="1"/>
</dbReference>
<dbReference type="PROSITE" id="PS50812">
    <property type="entry name" value="PWWP"/>
    <property type="match status" value="1"/>
</dbReference>
<dbReference type="SUPFAM" id="SSF63748">
    <property type="entry name" value="Tudor/PWWP/MBT"/>
    <property type="match status" value="1"/>
</dbReference>
<evidence type="ECO:0000256" key="12">
    <source>
        <dbReference type="PROSITE-ProRule" id="PRU01016"/>
    </source>
</evidence>
<comment type="caution">
    <text evidence="17">The sequence shown here is derived from an EMBL/GenBank/DDBJ whole genome shotgun (WGS) entry which is preliminary data.</text>
</comment>
<evidence type="ECO:0000256" key="9">
    <source>
        <dbReference type="ARBA" id="ARBA00022833"/>
    </source>
</evidence>
<dbReference type="PANTHER" id="PTHR23068:SF25">
    <property type="entry name" value="DNA (CYTOSINE-5)-METHYLTRANSFERASE DRM2"/>
    <property type="match status" value="1"/>
</dbReference>
<dbReference type="GO" id="GO:0003886">
    <property type="term" value="F:DNA (cytosine-5-)-methyltransferase activity"/>
    <property type="evidence" value="ECO:0007669"/>
    <property type="project" value="UniProtKB-EC"/>
</dbReference>
<keyword evidence="7" id="KW-0479">Metal-binding</keyword>
<protein>
    <recommendedName>
        <fullName evidence="2">DNA (cytosine-5-)-methyltransferase</fullName>
        <ecNumber evidence="2">2.1.1.37</ecNumber>
    </recommendedName>
</protein>
<keyword evidence="4 12" id="KW-0489">Methyltransferase</keyword>
<dbReference type="InterPro" id="IPR018117">
    <property type="entry name" value="C5_DNA_meth_AS"/>
</dbReference>
<feature type="active site" evidence="12">
    <location>
        <position position="453"/>
    </location>
</feature>
<dbReference type="GO" id="GO:0010468">
    <property type="term" value="P:regulation of gene expression"/>
    <property type="evidence" value="ECO:0007669"/>
    <property type="project" value="UniProtKB-ARBA"/>
</dbReference>
<keyword evidence="6 12" id="KW-0949">S-adenosyl-L-methionine</keyword>
<accession>A0AAE1ETI9</accession>
<comment type="similarity">
    <text evidence="12">Belongs to the class I-like SAM-binding methyltransferase superfamily. C5-methyltransferase family.</text>
</comment>
<dbReference type="InterPro" id="IPR000313">
    <property type="entry name" value="PWWP_dom"/>
</dbReference>
<feature type="compositionally biased region" description="Low complexity" evidence="13">
    <location>
        <begin position="199"/>
        <end position="209"/>
    </location>
</feature>
<evidence type="ECO:0000256" key="4">
    <source>
        <dbReference type="ARBA" id="ARBA00022603"/>
    </source>
</evidence>
<dbReference type="GO" id="GO:0032259">
    <property type="term" value="P:methylation"/>
    <property type="evidence" value="ECO:0007669"/>
    <property type="project" value="UniProtKB-KW"/>
</dbReference>
<dbReference type="Pfam" id="PF17980">
    <property type="entry name" value="ADD_DNMT3"/>
    <property type="match status" value="1"/>
</dbReference>
<evidence type="ECO:0000256" key="11">
    <source>
        <dbReference type="PROSITE-ProRule" id="PRU00146"/>
    </source>
</evidence>
<evidence type="ECO:0000259" key="14">
    <source>
        <dbReference type="PROSITE" id="PS50016"/>
    </source>
</evidence>
<dbReference type="SMART" id="SM00249">
    <property type="entry name" value="PHD"/>
    <property type="match status" value="1"/>
</dbReference>
<dbReference type="InterPro" id="IPR029063">
    <property type="entry name" value="SAM-dependent_MTases_sf"/>
</dbReference>
<dbReference type="SUPFAM" id="SSF57903">
    <property type="entry name" value="FYVE/PHD zinc finger"/>
    <property type="match status" value="1"/>
</dbReference>
<evidence type="ECO:0000256" key="1">
    <source>
        <dbReference type="ARBA" id="ARBA00004123"/>
    </source>
</evidence>
<keyword evidence="8 11" id="KW-0863">Zinc-finger</keyword>
<keyword evidence="9" id="KW-0862">Zinc</keyword>
<dbReference type="PROSITE" id="PS51679">
    <property type="entry name" value="SAM_MT_C5"/>
    <property type="match status" value="1"/>
</dbReference>
<dbReference type="InterPro" id="IPR011011">
    <property type="entry name" value="Znf_FYVE_PHD"/>
</dbReference>
<evidence type="ECO:0000256" key="2">
    <source>
        <dbReference type="ARBA" id="ARBA00011975"/>
    </source>
</evidence>
<evidence type="ECO:0000256" key="3">
    <source>
        <dbReference type="ARBA" id="ARBA00022491"/>
    </source>
</evidence>
<feature type="domain" description="PHD-type" evidence="16">
    <location>
        <begin position="229"/>
        <end position="366"/>
    </location>
</feature>
<dbReference type="PROSITE" id="PS50016">
    <property type="entry name" value="ZF_PHD_2"/>
    <property type="match status" value="1"/>
</dbReference>
<reference evidence="17" key="1">
    <citation type="submission" date="2023-10" db="EMBL/GenBank/DDBJ databases">
        <title>Genome assemblies of two species of porcelain crab, Petrolisthes cinctipes and Petrolisthes manimaculis (Anomura: Porcellanidae).</title>
        <authorList>
            <person name="Angst P."/>
        </authorList>
    </citation>
    <scope>NUCLEOTIDE SEQUENCE</scope>
    <source>
        <strain evidence="17">PB745_01</strain>
        <tissue evidence="17">Gill</tissue>
    </source>
</reference>
<dbReference type="Pfam" id="PF00145">
    <property type="entry name" value="DNA_methylase"/>
    <property type="match status" value="1"/>
</dbReference>
<dbReference type="Pfam" id="PF21255">
    <property type="entry name" value="DNMT3_ADD_GATA1-like"/>
    <property type="match status" value="1"/>
</dbReference>
<keyword evidence="10" id="KW-0539">Nucleus</keyword>
<dbReference type="PANTHER" id="PTHR23068">
    <property type="entry name" value="DNA CYTOSINE-5- -METHYLTRANSFERASE 3-RELATED"/>
    <property type="match status" value="1"/>
</dbReference>
<dbReference type="InterPro" id="IPR049554">
    <property type="entry name" value="DNMT3_ADD_PHD"/>
</dbReference>
<organism evidence="17 18">
    <name type="scientific">Petrolisthes cinctipes</name>
    <name type="common">Flat porcelain crab</name>
    <dbReference type="NCBI Taxonomy" id="88211"/>
    <lineage>
        <taxon>Eukaryota</taxon>
        <taxon>Metazoa</taxon>
        <taxon>Ecdysozoa</taxon>
        <taxon>Arthropoda</taxon>
        <taxon>Crustacea</taxon>
        <taxon>Multicrustacea</taxon>
        <taxon>Malacostraca</taxon>
        <taxon>Eumalacostraca</taxon>
        <taxon>Eucarida</taxon>
        <taxon>Decapoda</taxon>
        <taxon>Pleocyemata</taxon>
        <taxon>Anomura</taxon>
        <taxon>Galatheoidea</taxon>
        <taxon>Porcellanidae</taxon>
        <taxon>Petrolisthes</taxon>
    </lineage>
</organism>
<evidence type="ECO:0000256" key="10">
    <source>
        <dbReference type="ARBA" id="ARBA00023242"/>
    </source>
</evidence>
<dbReference type="InterPro" id="IPR019787">
    <property type="entry name" value="Znf_PHD-finger"/>
</dbReference>